<proteinExistence type="predicted"/>
<evidence type="ECO:0000313" key="1">
    <source>
        <dbReference type="EMBL" id="ACQ67597.1"/>
    </source>
</evidence>
<sequence>MRLSDFFKIKCFDKILNEQGDGYWYDLQKTKAYRVALHRAPQSGVNRLPSSAEGVVSRVFLFVWPENALIYRFREITAKLSLFGG</sequence>
<dbReference type="HOGENOM" id="CLU_2508136_0_0_6"/>
<name>C4K4V4_HAMD5</name>
<protein>
    <submittedName>
        <fullName evidence="1">Uncharacterized protein</fullName>
    </submittedName>
</protein>
<dbReference type="EMBL" id="CP001277">
    <property type="protein sequence ID" value="ACQ67597.1"/>
    <property type="molecule type" value="Genomic_DNA"/>
</dbReference>
<dbReference type="STRING" id="572265.HDEF_0878"/>
<reference evidence="1 2" key="1">
    <citation type="journal article" date="2009" name="Proc. Natl. Acad. Sci. U.S.A.">
        <title>Hamiltonella defensa, genome evolution of protective bacterial endosymbiont from pathogenic ancestors.</title>
        <authorList>
            <person name="Degnan P.H."/>
            <person name="Yu Y."/>
            <person name="Sisneros N."/>
            <person name="Wing R.A."/>
            <person name="Moran N.A."/>
        </authorList>
    </citation>
    <scope>NUCLEOTIDE SEQUENCE [LARGE SCALE GENOMIC DNA]</scope>
    <source>
        <strain evidence="2">5AT</strain>
    </source>
</reference>
<organism evidence="1 2">
    <name type="scientific">Hamiltonella defensa subsp. Acyrthosiphon pisum (strain 5AT)</name>
    <dbReference type="NCBI Taxonomy" id="572265"/>
    <lineage>
        <taxon>Bacteria</taxon>
        <taxon>Pseudomonadati</taxon>
        <taxon>Pseudomonadota</taxon>
        <taxon>Gammaproteobacteria</taxon>
        <taxon>Enterobacterales</taxon>
        <taxon>Enterobacteriaceae</taxon>
        <taxon>aphid secondary symbionts</taxon>
        <taxon>Candidatus Williamhamiltonella</taxon>
    </lineage>
</organism>
<dbReference type="Proteomes" id="UP000002334">
    <property type="component" value="Chromosome"/>
</dbReference>
<dbReference type="KEGG" id="hde:HDEF_0878"/>
<gene>
    <name evidence="1" type="ordered locus">HDEF_0878</name>
</gene>
<accession>C4K4V4</accession>
<evidence type="ECO:0000313" key="2">
    <source>
        <dbReference type="Proteomes" id="UP000002334"/>
    </source>
</evidence>
<dbReference type="AlphaFoldDB" id="C4K4V4"/>
<keyword evidence="2" id="KW-1185">Reference proteome</keyword>